<dbReference type="Gene3D" id="3.40.50.1000">
    <property type="entry name" value="HAD superfamily/HAD-like"/>
    <property type="match status" value="1"/>
</dbReference>
<keyword evidence="7" id="KW-0119">Carbohydrate metabolism</keyword>
<evidence type="ECO:0000256" key="8">
    <source>
        <dbReference type="ARBA" id="ARBA00044926"/>
    </source>
</evidence>
<evidence type="ECO:0000256" key="2">
    <source>
        <dbReference type="ARBA" id="ARBA00006171"/>
    </source>
</evidence>
<dbReference type="InterPro" id="IPR010976">
    <property type="entry name" value="B-phosphoglucomutase_hydrolase"/>
</dbReference>
<dbReference type="EMBL" id="JABRWJ010000018">
    <property type="protein sequence ID" value="NRF72145.1"/>
    <property type="molecule type" value="Genomic_DNA"/>
</dbReference>
<dbReference type="NCBIfam" id="TIGR02009">
    <property type="entry name" value="PGMB-YQAB-SF"/>
    <property type="match status" value="1"/>
</dbReference>
<dbReference type="Pfam" id="PF00702">
    <property type="entry name" value="Hydrolase"/>
    <property type="match status" value="1"/>
</dbReference>
<evidence type="ECO:0000256" key="9">
    <source>
        <dbReference type="ARBA" id="ARBA00044968"/>
    </source>
</evidence>
<dbReference type="InterPro" id="IPR023214">
    <property type="entry name" value="HAD_sf"/>
</dbReference>
<dbReference type="Gene3D" id="1.10.150.240">
    <property type="entry name" value="Putative phosphatase, domain 2"/>
    <property type="match status" value="1"/>
</dbReference>
<evidence type="ECO:0000256" key="1">
    <source>
        <dbReference type="ARBA" id="ARBA00001946"/>
    </source>
</evidence>
<comment type="similarity">
    <text evidence="2">Belongs to the HAD-like hydrolase superfamily. CbbY/CbbZ/Gph/YieH family.</text>
</comment>
<evidence type="ECO:0000313" key="11">
    <source>
        <dbReference type="EMBL" id="NRF72145.1"/>
    </source>
</evidence>
<keyword evidence="3" id="KW-0597">Phosphoprotein</keyword>
<protein>
    <recommendedName>
        <fullName evidence="10">Beta-phosphoglucomutase</fullName>
        <ecNumber evidence="9">5.4.2.6</ecNumber>
    </recommendedName>
</protein>
<dbReference type="Proteomes" id="UP000737171">
    <property type="component" value="Unassembled WGS sequence"/>
</dbReference>
<keyword evidence="6 11" id="KW-0413">Isomerase</keyword>
<evidence type="ECO:0000256" key="10">
    <source>
        <dbReference type="ARBA" id="ARBA00044991"/>
    </source>
</evidence>
<keyword evidence="4" id="KW-0479">Metal-binding</keyword>
<dbReference type="EC" id="5.4.2.6" evidence="9"/>
<keyword evidence="5" id="KW-0460">Magnesium</keyword>
<dbReference type="PANTHER" id="PTHR46193:SF18">
    <property type="entry name" value="HEXITOL PHOSPHATASE B"/>
    <property type="match status" value="1"/>
</dbReference>
<dbReference type="InterPro" id="IPR051600">
    <property type="entry name" value="Beta-PGM-like"/>
</dbReference>
<comment type="cofactor">
    <cofactor evidence="1">
        <name>Mg(2+)</name>
        <dbReference type="ChEBI" id="CHEBI:18420"/>
    </cofactor>
</comment>
<dbReference type="SUPFAM" id="SSF56784">
    <property type="entry name" value="HAD-like"/>
    <property type="match status" value="1"/>
</dbReference>
<organism evidence="11 12">
    <name type="scientific">Pseudaquabacterium terrae</name>
    <dbReference type="NCBI Taxonomy" id="2732868"/>
    <lineage>
        <taxon>Bacteria</taxon>
        <taxon>Pseudomonadati</taxon>
        <taxon>Pseudomonadota</taxon>
        <taxon>Betaproteobacteria</taxon>
        <taxon>Burkholderiales</taxon>
        <taxon>Sphaerotilaceae</taxon>
        <taxon>Pseudaquabacterium</taxon>
    </lineage>
</organism>
<dbReference type="InterPro" id="IPR023198">
    <property type="entry name" value="PGP-like_dom2"/>
</dbReference>
<dbReference type="SFLD" id="SFLDG01135">
    <property type="entry name" value="C1.5.6:_HAD__Beta-PGM__Phospha"/>
    <property type="match status" value="1"/>
</dbReference>
<dbReference type="GO" id="GO:0008801">
    <property type="term" value="F:beta-phosphoglucomutase activity"/>
    <property type="evidence" value="ECO:0007669"/>
    <property type="project" value="UniProtKB-EC"/>
</dbReference>
<name>A0ABX2EUJ6_9BURK</name>
<evidence type="ECO:0000256" key="5">
    <source>
        <dbReference type="ARBA" id="ARBA00022842"/>
    </source>
</evidence>
<dbReference type="InterPro" id="IPR036412">
    <property type="entry name" value="HAD-like_sf"/>
</dbReference>
<dbReference type="PANTHER" id="PTHR46193">
    <property type="entry name" value="6-PHOSPHOGLUCONATE PHOSPHATASE"/>
    <property type="match status" value="1"/>
</dbReference>
<dbReference type="NCBIfam" id="TIGR01509">
    <property type="entry name" value="HAD-SF-IA-v3"/>
    <property type="match status" value="1"/>
</dbReference>
<proteinExistence type="inferred from homology"/>
<sequence length="222" mass="23928">MNTPPSKPLVPPRAVIFDLDGVITDTAQYHFHAWQRLAISLGLPFDEAFNESLKGIDRMGSLDRILARGGKVYSPQQKLALARQKNEHYIELISTMDSAQLLPGALQALCAVRAAGLRIGLASASRNAALVLTRLGITRCFDHVVEVAEIERPKPDPEIFLTAAQRLGVRPVQCIGVEDAAAGVAAIKGAGMWAVGIGDAEVLSHADEVISGLDQFDIQHYL</sequence>
<dbReference type="SFLD" id="SFLDG01129">
    <property type="entry name" value="C1.5:_HAD__Beta-PGM__Phosphata"/>
    <property type="match status" value="1"/>
</dbReference>
<comment type="catalytic activity">
    <reaction evidence="8">
        <text>beta-D-glucose 1-phosphate = beta-D-glucose 6-phosphate</text>
        <dbReference type="Rhea" id="RHEA:20113"/>
        <dbReference type="ChEBI" id="CHEBI:57684"/>
        <dbReference type="ChEBI" id="CHEBI:58247"/>
        <dbReference type="EC" id="5.4.2.6"/>
    </reaction>
</comment>
<evidence type="ECO:0000256" key="6">
    <source>
        <dbReference type="ARBA" id="ARBA00023235"/>
    </source>
</evidence>
<evidence type="ECO:0000256" key="7">
    <source>
        <dbReference type="ARBA" id="ARBA00023277"/>
    </source>
</evidence>
<keyword evidence="12" id="KW-1185">Reference proteome</keyword>
<evidence type="ECO:0000256" key="4">
    <source>
        <dbReference type="ARBA" id="ARBA00022723"/>
    </source>
</evidence>
<accession>A0ABX2EUJ6</accession>
<dbReference type="SFLD" id="SFLDS00003">
    <property type="entry name" value="Haloacid_Dehalogenase"/>
    <property type="match status" value="1"/>
</dbReference>
<dbReference type="CDD" id="cd02598">
    <property type="entry name" value="HAD_BPGM"/>
    <property type="match status" value="1"/>
</dbReference>
<reference evidence="11 12" key="1">
    <citation type="submission" date="2020-05" db="EMBL/GenBank/DDBJ databases">
        <title>Aquincola sp. isolate from soil.</title>
        <authorList>
            <person name="Han J."/>
            <person name="Kim D.-U."/>
        </authorList>
    </citation>
    <scope>NUCLEOTIDE SEQUENCE [LARGE SCALE GENOMIC DNA]</scope>
    <source>
        <strain evidence="11 12">S2</strain>
    </source>
</reference>
<dbReference type="NCBIfam" id="TIGR01990">
    <property type="entry name" value="bPGM"/>
    <property type="match status" value="1"/>
</dbReference>
<evidence type="ECO:0000256" key="3">
    <source>
        <dbReference type="ARBA" id="ARBA00022553"/>
    </source>
</evidence>
<evidence type="ECO:0000313" key="12">
    <source>
        <dbReference type="Proteomes" id="UP000737171"/>
    </source>
</evidence>
<comment type="caution">
    <text evidence="11">The sequence shown here is derived from an EMBL/GenBank/DDBJ whole genome shotgun (WGS) entry which is preliminary data.</text>
</comment>
<dbReference type="InterPro" id="IPR010972">
    <property type="entry name" value="Beta-PGM"/>
</dbReference>
<dbReference type="RefSeq" id="WP_173134810.1">
    <property type="nucleotide sequence ID" value="NZ_JABRWJ010000018.1"/>
</dbReference>
<dbReference type="InterPro" id="IPR006439">
    <property type="entry name" value="HAD-SF_hydro_IA"/>
</dbReference>
<gene>
    <name evidence="11" type="primary">pgmB</name>
    <name evidence="11" type="ORF">HLB44_34690</name>
</gene>